<comment type="subcellular location">
    <subcellularLocation>
        <location evidence="1">Cell membrane</location>
        <topology evidence="1">Multi-pass membrane protein</topology>
    </subcellularLocation>
</comment>
<keyword evidence="9" id="KW-1185">Reference proteome</keyword>
<accession>A0A844YCW0</accession>
<evidence type="ECO:0000256" key="3">
    <source>
        <dbReference type="ARBA" id="ARBA00022475"/>
    </source>
</evidence>
<comment type="similarity">
    <text evidence="2">Belongs to the UPF0410 family.</text>
</comment>
<proteinExistence type="inferred from homology"/>
<gene>
    <name evidence="8" type="ORF">GRI48_07680</name>
</gene>
<keyword evidence="5 7" id="KW-1133">Transmembrane helix</keyword>
<evidence type="ECO:0000256" key="1">
    <source>
        <dbReference type="ARBA" id="ARBA00004651"/>
    </source>
</evidence>
<keyword evidence="4 7" id="KW-0812">Transmembrane</keyword>
<keyword evidence="3" id="KW-1003">Cell membrane</keyword>
<feature type="transmembrane region" description="Helical" evidence="7">
    <location>
        <begin position="29"/>
        <end position="47"/>
    </location>
</feature>
<keyword evidence="6 7" id="KW-0472">Membrane</keyword>
<reference evidence="8 9" key="1">
    <citation type="submission" date="2019-12" db="EMBL/GenBank/DDBJ databases">
        <title>Genomic-based taxomic classification of the family Erythrobacteraceae.</title>
        <authorList>
            <person name="Xu L."/>
        </authorList>
    </citation>
    <scope>NUCLEOTIDE SEQUENCE [LARGE SCALE GENOMIC DNA]</scope>
    <source>
        <strain evidence="8 9">MCCC 1A09965</strain>
    </source>
</reference>
<evidence type="ECO:0000256" key="4">
    <source>
        <dbReference type="ARBA" id="ARBA00022692"/>
    </source>
</evidence>
<evidence type="ECO:0000256" key="5">
    <source>
        <dbReference type="ARBA" id="ARBA00022989"/>
    </source>
</evidence>
<dbReference type="Proteomes" id="UP000445582">
    <property type="component" value="Unassembled WGS sequence"/>
</dbReference>
<evidence type="ECO:0000256" key="2">
    <source>
        <dbReference type="ARBA" id="ARBA00011006"/>
    </source>
</evidence>
<protein>
    <submittedName>
        <fullName evidence="8">GlsB/YeaQ/YmgE family stress response membrane protein</fullName>
    </submittedName>
</protein>
<dbReference type="AlphaFoldDB" id="A0A844YCW0"/>
<dbReference type="OrthoDB" id="964123at2"/>
<evidence type="ECO:0000256" key="7">
    <source>
        <dbReference type="SAM" id="Phobius"/>
    </source>
</evidence>
<evidence type="ECO:0000256" key="6">
    <source>
        <dbReference type="ARBA" id="ARBA00023136"/>
    </source>
</evidence>
<evidence type="ECO:0000313" key="9">
    <source>
        <dbReference type="Proteomes" id="UP000445582"/>
    </source>
</evidence>
<sequence>MGFVILVVVGCILGWLASIITRSEDRQGILMNVVVGIAGAMLAGILVNRGSILIGISATALLAAFAAALVSLAIANVVRARVTS</sequence>
<name>A0A844YCW0_9SPHN</name>
<dbReference type="InterPro" id="IPR007341">
    <property type="entry name" value="Transgly_assoc"/>
</dbReference>
<dbReference type="EMBL" id="WTYN01000001">
    <property type="protein sequence ID" value="MXO62886.1"/>
    <property type="molecule type" value="Genomic_DNA"/>
</dbReference>
<dbReference type="PANTHER" id="PTHR33884">
    <property type="entry name" value="UPF0410 PROTEIN YMGE"/>
    <property type="match status" value="1"/>
</dbReference>
<dbReference type="RefSeq" id="WP_160673578.1">
    <property type="nucleotide sequence ID" value="NZ_WTYN01000001.1"/>
</dbReference>
<comment type="caution">
    <text evidence="8">The sequence shown here is derived from an EMBL/GenBank/DDBJ whole genome shotgun (WGS) entry which is preliminary data.</text>
</comment>
<dbReference type="PANTHER" id="PTHR33884:SF3">
    <property type="entry name" value="UPF0410 PROTEIN YMGE"/>
    <property type="match status" value="1"/>
</dbReference>
<evidence type="ECO:0000313" key="8">
    <source>
        <dbReference type="EMBL" id="MXO62886.1"/>
    </source>
</evidence>
<organism evidence="8 9">
    <name type="scientific">Qipengyuania oceanensis</name>
    <dbReference type="NCBI Taxonomy" id="1463597"/>
    <lineage>
        <taxon>Bacteria</taxon>
        <taxon>Pseudomonadati</taxon>
        <taxon>Pseudomonadota</taxon>
        <taxon>Alphaproteobacteria</taxon>
        <taxon>Sphingomonadales</taxon>
        <taxon>Erythrobacteraceae</taxon>
        <taxon>Qipengyuania</taxon>
    </lineage>
</organism>
<dbReference type="GO" id="GO:0005886">
    <property type="term" value="C:plasma membrane"/>
    <property type="evidence" value="ECO:0007669"/>
    <property type="project" value="UniProtKB-SubCell"/>
</dbReference>
<feature type="transmembrane region" description="Helical" evidence="7">
    <location>
        <begin position="54"/>
        <end position="78"/>
    </location>
</feature>